<comment type="similarity">
    <text evidence="2 8">Belongs to the metallo-dependent hydrolases superfamily. ATZ/TRZ family.</text>
</comment>
<dbReference type="SUPFAM" id="SSF51556">
    <property type="entry name" value="Metallo-dependent hydrolases"/>
    <property type="match status" value="1"/>
</dbReference>
<dbReference type="NCBIfam" id="NF006679">
    <property type="entry name" value="PRK09228.1"/>
    <property type="match status" value="1"/>
</dbReference>
<dbReference type="InterPro" id="IPR032466">
    <property type="entry name" value="Metal_Hydrolase"/>
</dbReference>
<dbReference type="SUPFAM" id="SSF51338">
    <property type="entry name" value="Composite domain of metallo-dependent hydrolases"/>
    <property type="match status" value="2"/>
</dbReference>
<protein>
    <recommendedName>
        <fullName evidence="3 7">Guanine deaminase</fullName>
        <shortName evidence="8">Guanase</shortName>
        <ecNumber evidence="3 7">3.5.4.3</ecNumber>
    </recommendedName>
    <alternativeName>
        <fullName evidence="8">Guanine aminohydrolase</fullName>
    </alternativeName>
</protein>
<dbReference type="InterPro" id="IPR011059">
    <property type="entry name" value="Metal-dep_hydrolase_composite"/>
</dbReference>
<keyword evidence="11" id="KW-1185">Reference proteome</keyword>
<dbReference type="Gene3D" id="3.20.20.140">
    <property type="entry name" value="Metal-dependent hydrolases"/>
    <property type="match status" value="1"/>
</dbReference>
<dbReference type="Pfam" id="PF01979">
    <property type="entry name" value="Amidohydro_1"/>
    <property type="match status" value="1"/>
</dbReference>
<comment type="catalytic activity">
    <reaction evidence="8">
        <text>guanine + H2O + H(+) = xanthine + NH4(+)</text>
        <dbReference type="Rhea" id="RHEA:14665"/>
        <dbReference type="ChEBI" id="CHEBI:15377"/>
        <dbReference type="ChEBI" id="CHEBI:15378"/>
        <dbReference type="ChEBI" id="CHEBI:16235"/>
        <dbReference type="ChEBI" id="CHEBI:17712"/>
        <dbReference type="ChEBI" id="CHEBI:28938"/>
        <dbReference type="EC" id="3.5.4.3"/>
    </reaction>
</comment>
<evidence type="ECO:0000256" key="1">
    <source>
        <dbReference type="ARBA" id="ARBA00004984"/>
    </source>
</evidence>
<evidence type="ECO:0000256" key="8">
    <source>
        <dbReference type="RuleBase" id="RU366009"/>
    </source>
</evidence>
<comment type="function">
    <text evidence="8">Catalyzes the hydrolytic deamination of guanine, producing xanthine and ammonia.</text>
</comment>
<dbReference type="InterPro" id="IPR051607">
    <property type="entry name" value="Metallo-dep_hydrolases"/>
</dbReference>
<proteinExistence type="inferred from homology"/>
<dbReference type="EC" id="3.5.4.3" evidence="3 7"/>
<comment type="pathway">
    <text evidence="1 8">Purine metabolism; guanine degradation; xanthine from guanine: step 1/1.</text>
</comment>
<gene>
    <name evidence="10" type="primary">guaD</name>
    <name evidence="10" type="ORF">BHE75_03411</name>
</gene>
<keyword evidence="4 8" id="KW-0479">Metal-binding</keyword>
<evidence type="ECO:0000313" key="11">
    <source>
        <dbReference type="Proteomes" id="UP000179467"/>
    </source>
</evidence>
<dbReference type="PANTHER" id="PTHR11271">
    <property type="entry name" value="GUANINE DEAMINASE"/>
    <property type="match status" value="1"/>
</dbReference>
<comment type="caution">
    <text evidence="10">The sequence shown here is derived from an EMBL/GenBank/DDBJ whole genome shotgun (WGS) entry which is preliminary data.</text>
</comment>
<dbReference type="GO" id="GO:0006147">
    <property type="term" value="P:guanine catabolic process"/>
    <property type="evidence" value="ECO:0007669"/>
    <property type="project" value="UniProtKB-UniRule"/>
</dbReference>
<organism evidence="10 11">
    <name type="scientific">Edaphosphingomonas haloaromaticamans</name>
    <dbReference type="NCBI Taxonomy" id="653954"/>
    <lineage>
        <taxon>Bacteria</taxon>
        <taxon>Pseudomonadati</taxon>
        <taxon>Pseudomonadota</taxon>
        <taxon>Alphaproteobacteria</taxon>
        <taxon>Sphingomonadales</taxon>
        <taxon>Rhizorhabdaceae</taxon>
        <taxon>Edaphosphingomonas</taxon>
    </lineage>
</organism>
<dbReference type="Gene3D" id="2.30.40.10">
    <property type="entry name" value="Urease, subunit C, domain 1"/>
    <property type="match status" value="1"/>
</dbReference>
<evidence type="ECO:0000256" key="5">
    <source>
        <dbReference type="ARBA" id="ARBA00022801"/>
    </source>
</evidence>
<dbReference type="PANTHER" id="PTHR11271:SF6">
    <property type="entry name" value="GUANINE DEAMINASE"/>
    <property type="match status" value="1"/>
</dbReference>
<accession>A0A1S1HGN1</accession>
<name>A0A1S1HGN1_9SPHN</name>
<dbReference type="InterPro" id="IPR006680">
    <property type="entry name" value="Amidohydro-rel"/>
</dbReference>
<dbReference type="UniPathway" id="UPA00603">
    <property type="reaction ID" value="UER00660"/>
</dbReference>
<reference evidence="10 11" key="1">
    <citation type="submission" date="2016-09" db="EMBL/GenBank/DDBJ databases">
        <title>Metabolic pathway, cell adaptation mechanisms and a novel monoxygenase revealed through proteogenomic-transcription analysis of a Sphingomonas haloaromaticamans strain degrading the fungicide ortho-phenylphenol.</title>
        <authorList>
            <person name="Perruchon C."/>
            <person name="Papadopoulou E.S."/>
            <person name="Rousidou C."/>
            <person name="Vasileiadis S."/>
            <person name="Tanou G."/>
            <person name="Amoutzias G."/>
            <person name="Molassiotis A."/>
            <person name="Karpouzas D.G."/>
        </authorList>
    </citation>
    <scope>NUCLEOTIDE SEQUENCE [LARGE SCALE GENOMIC DNA]</scope>
    <source>
        <strain evidence="10 11">P3</strain>
    </source>
</reference>
<dbReference type="CDD" id="cd01303">
    <property type="entry name" value="GDEase"/>
    <property type="match status" value="1"/>
</dbReference>
<evidence type="ECO:0000256" key="3">
    <source>
        <dbReference type="ARBA" id="ARBA00012781"/>
    </source>
</evidence>
<dbReference type="InterPro" id="IPR014311">
    <property type="entry name" value="Guanine_deaminase"/>
</dbReference>
<dbReference type="GO" id="GO:0008892">
    <property type="term" value="F:guanine deaminase activity"/>
    <property type="evidence" value="ECO:0007669"/>
    <property type="project" value="UniProtKB-UniRule"/>
</dbReference>
<evidence type="ECO:0000256" key="7">
    <source>
        <dbReference type="NCBIfam" id="TIGR02967"/>
    </source>
</evidence>
<dbReference type="OrthoDB" id="9796020at2"/>
<keyword evidence="5 8" id="KW-0378">Hydrolase</keyword>
<keyword evidence="6 8" id="KW-0862">Zinc</keyword>
<sequence length="443" mass="47858">MTSPRSNPATVLRGPMVYLVDDPFLTDPASAFVHEPDGVVICRDGLIEAAGPYDALRDGIPADAAIHHYPDGLICPGFIDTHVHYVQTGIIGAFGRQLLDWLNEYTFVAEQAFADPAYAATVAGIFCDELLRNGTTSALVFAAVYPQSVDALFEEAGRRNMRLIAGKVMMDRNAPAALLDTAQSAYDDSLALLERWHGRDRLLYAITPRFAATSTPAQLEAAGALWRAHPDAFVHTHISENMGEIDWVRRLFPERAGYLDIYDHYGLVGRRTMLAHGVHLTEAEFGCCHERAAAIAHCPTSNLFLGSGLFRIDAAKDPARPVHVGLGSDIGAGTSFSLLATAGEAYKVAQLNGFALDAVRALFLATLGGARALGLDDRIGTIRAGHEADLVVLDPRATPLLAFRTERARSIEEILFVLMTLGDDRAVRATYVAGRIAHARDGA</sequence>
<dbReference type="GO" id="GO:0005829">
    <property type="term" value="C:cytosol"/>
    <property type="evidence" value="ECO:0007669"/>
    <property type="project" value="TreeGrafter"/>
</dbReference>
<evidence type="ECO:0000256" key="6">
    <source>
        <dbReference type="ARBA" id="ARBA00022833"/>
    </source>
</evidence>
<comment type="cofactor">
    <cofactor evidence="8">
        <name>Zn(2+)</name>
        <dbReference type="ChEBI" id="CHEBI:29105"/>
    </cofactor>
    <text evidence="8">Binds 1 zinc ion per subunit.</text>
</comment>
<evidence type="ECO:0000256" key="4">
    <source>
        <dbReference type="ARBA" id="ARBA00022723"/>
    </source>
</evidence>
<dbReference type="GO" id="GO:0008270">
    <property type="term" value="F:zinc ion binding"/>
    <property type="evidence" value="ECO:0007669"/>
    <property type="project" value="UniProtKB-UniRule"/>
</dbReference>
<evidence type="ECO:0000313" key="10">
    <source>
        <dbReference type="EMBL" id="OHT21404.1"/>
    </source>
</evidence>
<dbReference type="NCBIfam" id="TIGR02967">
    <property type="entry name" value="guan_deamin"/>
    <property type="match status" value="1"/>
</dbReference>
<dbReference type="AlphaFoldDB" id="A0A1S1HGN1"/>
<dbReference type="FunFam" id="3.20.20.140:FF:000022">
    <property type="entry name" value="Guanine deaminase"/>
    <property type="match status" value="1"/>
</dbReference>
<evidence type="ECO:0000259" key="9">
    <source>
        <dbReference type="Pfam" id="PF01979"/>
    </source>
</evidence>
<evidence type="ECO:0000256" key="2">
    <source>
        <dbReference type="ARBA" id="ARBA00006745"/>
    </source>
</evidence>
<dbReference type="Proteomes" id="UP000179467">
    <property type="component" value="Unassembled WGS sequence"/>
</dbReference>
<dbReference type="RefSeq" id="WP_070934535.1">
    <property type="nucleotide sequence ID" value="NZ_MIPT01000001.1"/>
</dbReference>
<feature type="domain" description="Amidohydrolase-related" evidence="9">
    <location>
        <begin position="74"/>
        <end position="436"/>
    </location>
</feature>
<dbReference type="EMBL" id="MIPT01000001">
    <property type="protein sequence ID" value="OHT21404.1"/>
    <property type="molecule type" value="Genomic_DNA"/>
</dbReference>